<dbReference type="PRINTS" id="PR00719">
    <property type="entry name" value="LMWPTPASE"/>
</dbReference>
<evidence type="ECO:0000256" key="6">
    <source>
        <dbReference type="PIRSR" id="PIRSR617867-1"/>
    </source>
</evidence>
<organism evidence="9">
    <name type="scientific">Drosophila persimilis</name>
    <name type="common">Fruit fly</name>
    <dbReference type="NCBI Taxonomy" id="7234"/>
    <lineage>
        <taxon>Eukaryota</taxon>
        <taxon>Metazoa</taxon>
        <taxon>Ecdysozoa</taxon>
        <taxon>Arthropoda</taxon>
        <taxon>Hexapoda</taxon>
        <taxon>Insecta</taxon>
        <taxon>Pterygota</taxon>
        <taxon>Neoptera</taxon>
        <taxon>Endopterygota</taxon>
        <taxon>Diptera</taxon>
        <taxon>Brachycera</taxon>
        <taxon>Muscomorpha</taxon>
        <taxon>Ephydroidea</taxon>
        <taxon>Drosophilidae</taxon>
        <taxon>Drosophila</taxon>
        <taxon>Sophophora</taxon>
    </lineage>
</organism>
<dbReference type="InterPro" id="IPR023485">
    <property type="entry name" value="Ptyr_pPase"/>
</dbReference>
<keyword evidence="5" id="KW-0904">Protein phosphatase</keyword>
<dbReference type="SMART" id="SM00226">
    <property type="entry name" value="LMWPc"/>
    <property type="match status" value="1"/>
</dbReference>
<dbReference type="Proteomes" id="UP000008744">
    <property type="component" value="Unassembled WGS sequence"/>
</dbReference>
<dbReference type="GO" id="GO:0098627">
    <property type="term" value="F:protein arginine phosphatase activity"/>
    <property type="evidence" value="ECO:0007669"/>
    <property type="project" value="EnsemblMetazoa"/>
</dbReference>
<keyword evidence="9" id="KW-1185">Reference proteome</keyword>
<feature type="active site" description="Nucleophile" evidence="6">
    <location>
        <position position="7"/>
    </location>
</feature>
<dbReference type="PhylomeDB" id="B4G3I8"/>
<evidence type="ECO:0000256" key="2">
    <source>
        <dbReference type="ARBA" id="ARBA00011063"/>
    </source>
</evidence>
<reference evidence="8 9" key="1">
    <citation type="journal article" date="2007" name="Nature">
        <title>Evolution of genes and genomes on the Drosophila phylogeny.</title>
        <authorList>
            <consortium name="Drosophila 12 Genomes Consortium"/>
            <person name="Clark A.G."/>
            <person name="Eisen M.B."/>
            <person name="Smith D.R."/>
            <person name="Bergman C.M."/>
            <person name="Oliver B."/>
            <person name="Markow T.A."/>
            <person name="Kaufman T.C."/>
            <person name="Kellis M."/>
            <person name="Gelbart W."/>
            <person name="Iyer V.N."/>
            <person name="Pollard D.A."/>
            <person name="Sackton T.B."/>
            <person name="Larracuente A.M."/>
            <person name="Singh N.D."/>
            <person name="Abad J.P."/>
            <person name="Abt D.N."/>
            <person name="Adryan B."/>
            <person name="Aguade M."/>
            <person name="Akashi H."/>
            <person name="Anderson W.W."/>
            <person name="Aquadro C.F."/>
            <person name="Ardell D.H."/>
            <person name="Arguello R."/>
            <person name="Artieri C.G."/>
            <person name="Barbash D.A."/>
            <person name="Barker D."/>
            <person name="Barsanti P."/>
            <person name="Batterham P."/>
            <person name="Batzoglou S."/>
            <person name="Begun D."/>
            <person name="Bhutkar A."/>
            <person name="Blanco E."/>
            <person name="Bosak S.A."/>
            <person name="Bradley R.K."/>
            <person name="Brand A.D."/>
            <person name="Brent M.R."/>
            <person name="Brooks A.N."/>
            <person name="Brown R.H."/>
            <person name="Butlin R.K."/>
            <person name="Caggese C."/>
            <person name="Calvi B.R."/>
            <person name="Bernardo de Carvalho A."/>
            <person name="Caspi A."/>
            <person name="Castrezana S."/>
            <person name="Celniker S.E."/>
            <person name="Chang J.L."/>
            <person name="Chapple C."/>
            <person name="Chatterji S."/>
            <person name="Chinwalla A."/>
            <person name="Civetta A."/>
            <person name="Clifton S.W."/>
            <person name="Comeron J.M."/>
            <person name="Costello J.C."/>
            <person name="Coyne J.A."/>
            <person name="Daub J."/>
            <person name="David R.G."/>
            <person name="Delcher A.L."/>
            <person name="Delehaunty K."/>
            <person name="Do C.B."/>
            <person name="Ebling H."/>
            <person name="Edwards K."/>
            <person name="Eickbush T."/>
            <person name="Evans J.D."/>
            <person name="Filipski A."/>
            <person name="Findeiss S."/>
            <person name="Freyhult E."/>
            <person name="Fulton L."/>
            <person name="Fulton R."/>
            <person name="Garcia A.C."/>
            <person name="Gardiner A."/>
            <person name="Garfield D.A."/>
            <person name="Garvin B.E."/>
            <person name="Gibson G."/>
            <person name="Gilbert D."/>
            <person name="Gnerre S."/>
            <person name="Godfrey J."/>
            <person name="Good R."/>
            <person name="Gotea V."/>
            <person name="Gravely B."/>
            <person name="Greenberg A.J."/>
            <person name="Griffiths-Jones S."/>
            <person name="Gross S."/>
            <person name="Guigo R."/>
            <person name="Gustafson E.A."/>
            <person name="Haerty W."/>
            <person name="Hahn M.W."/>
            <person name="Halligan D.L."/>
            <person name="Halpern A.L."/>
            <person name="Halter G.M."/>
            <person name="Han M.V."/>
            <person name="Heger A."/>
            <person name="Hillier L."/>
            <person name="Hinrichs A.S."/>
            <person name="Holmes I."/>
            <person name="Hoskins R.A."/>
            <person name="Hubisz M.J."/>
            <person name="Hultmark D."/>
            <person name="Huntley M.A."/>
            <person name="Jaffe D.B."/>
            <person name="Jagadeeshan S."/>
            <person name="Jeck W.R."/>
            <person name="Johnson J."/>
            <person name="Jones C.D."/>
            <person name="Jordan W.C."/>
            <person name="Karpen G.H."/>
            <person name="Kataoka E."/>
            <person name="Keightley P.D."/>
            <person name="Kheradpour P."/>
            <person name="Kirkness E.F."/>
            <person name="Koerich L.B."/>
            <person name="Kristiansen K."/>
            <person name="Kudrna D."/>
            <person name="Kulathinal R.J."/>
            <person name="Kumar S."/>
            <person name="Kwok R."/>
            <person name="Lander E."/>
            <person name="Langley C.H."/>
            <person name="Lapoint R."/>
            <person name="Lazzaro B.P."/>
            <person name="Lee S.J."/>
            <person name="Levesque L."/>
            <person name="Li R."/>
            <person name="Lin C.F."/>
            <person name="Lin M.F."/>
            <person name="Lindblad-Toh K."/>
            <person name="Llopart A."/>
            <person name="Long M."/>
            <person name="Low L."/>
            <person name="Lozovsky E."/>
            <person name="Lu J."/>
            <person name="Luo M."/>
            <person name="Machado C.A."/>
            <person name="Makalowski W."/>
            <person name="Marzo M."/>
            <person name="Matsuda M."/>
            <person name="Matzkin L."/>
            <person name="McAllister B."/>
            <person name="McBride C.S."/>
            <person name="McKernan B."/>
            <person name="McKernan K."/>
            <person name="Mendez-Lago M."/>
            <person name="Minx P."/>
            <person name="Mollenhauer M.U."/>
            <person name="Montooth K."/>
            <person name="Mount S.M."/>
            <person name="Mu X."/>
            <person name="Myers E."/>
            <person name="Negre B."/>
            <person name="Newfeld S."/>
            <person name="Nielsen R."/>
            <person name="Noor M.A."/>
            <person name="O'Grady P."/>
            <person name="Pachter L."/>
            <person name="Papaceit M."/>
            <person name="Parisi M.J."/>
            <person name="Parisi M."/>
            <person name="Parts L."/>
            <person name="Pedersen J.S."/>
            <person name="Pesole G."/>
            <person name="Phillippy A.M."/>
            <person name="Ponting C.P."/>
            <person name="Pop M."/>
            <person name="Porcelli D."/>
            <person name="Powell J.R."/>
            <person name="Prohaska S."/>
            <person name="Pruitt K."/>
            <person name="Puig M."/>
            <person name="Quesneville H."/>
            <person name="Ram K.R."/>
            <person name="Rand D."/>
            <person name="Rasmussen M.D."/>
            <person name="Reed L.K."/>
            <person name="Reenan R."/>
            <person name="Reily A."/>
            <person name="Remington K.A."/>
            <person name="Rieger T.T."/>
            <person name="Ritchie M.G."/>
            <person name="Robin C."/>
            <person name="Rogers Y.H."/>
            <person name="Rohde C."/>
            <person name="Rozas J."/>
            <person name="Rubenfield M.J."/>
            <person name="Ruiz A."/>
            <person name="Russo S."/>
            <person name="Salzberg S.L."/>
            <person name="Sanchez-Gracia A."/>
            <person name="Saranga D.J."/>
            <person name="Sato H."/>
            <person name="Schaeffer S.W."/>
            <person name="Schatz M.C."/>
            <person name="Schlenke T."/>
            <person name="Schwartz R."/>
            <person name="Segarra C."/>
            <person name="Singh R.S."/>
            <person name="Sirot L."/>
            <person name="Sirota M."/>
            <person name="Sisneros N.B."/>
            <person name="Smith C.D."/>
            <person name="Smith T.F."/>
            <person name="Spieth J."/>
            <person name="Stage D.E."/>
            <person name="Stark A."/>
            <person name="Stephan W."/>
            <person name="Strausberg R.L."/>
            <person name="Strempel S."/>
            <person name="Sturgill D."/>
            <person name="Sutton G."/>
            <person name="Sutton G.G."/>
            <person name="Tao W."/>
            <person name="Teichmann S."/>
            <person name="Tobari Y.N."/>
            <person name="Tomimura Y."/>
            <person name="Tsolas J.M."/>
            <person name="Valente V.L."/>
            <person name="Venter E."/>
            <person name="Venter J.C."/>
            <person name="Vicario S."/>
            <person name="Vieira F.G."/>
            <person name="Vilella A.J."/>
            <person name="Villasante A."/>
            <person name="Walenz B."/>
            <person name="Wang J."/>
            <person name="Wasserman M."/>
            <person name="Watts T."/>
            <person name="Wilson D."/>
            <person name="Wilson R.K."/>
            <person name="Wing R.A."/>
            <person name="Wolfner M.F."/>
            <person name="Wong A."/>
            <person name="Wong G.K."/>
            <person name="Wu C.I."/>
            <person name="Wu G."/>
            <person name="Yamamoto D."/>
            <person name="Yang H.P."/>
            <person name="Yang S.P."/>
            <person name="Yorke J.A."/>
            <person name="Yoshida K."/>
            <person name="Zdobnov E."/>
            <person name="Zhang P."/>
            <person name="Zhang Y."/>
            <person name="Zimin A.V."/>
            <person name="Baldwin J."/>
            <person name="Abdouelleil A."/>
            <person name="Abdulkadir J."/>
            <person name="Abebe A."/>
            <person name="Abera B."/>
            <person name="Abreu J."/>
            <person name="Acer S.C."/>
            <person name="Aftuck L."/>
            <person name="Alexander A."/>
            <person name="An P."/>
            <person name="Anderson E."/>
            <person name="Anderson S."/>
            <person name="Arachi H."/>
            <person name="Azer M."/>
            <person name="Bachantsang P."/>
            <person name="Barry A."/>
            <person name="Bayul T."/>
            <person name="Berlin A."/>
            <person name="Bessette D."/>
            <person name="Bloom T."/>
            <person name="Blye J."/>
            <person name="Boguslavskiy L."/>
            <person name="Bonnet C."/>
            <person name="Boukhgalter B."/>
            <person name="Bourzgui I."/>
            <person name="Brown A."/>
            <person name="Cahill P."/>
            <person name="Channer S."/>
            <person name="Cheshatsang Y."/>
            <person name="Chuda L."/>
            <person name="Citroen M."/>
            <person name="Collymore A."/>
            <person name="Cooke P."/>
            <person name="Costello M."/>
            <person name="D'Aco K."/>
            <person name="Daza R."/>
            <person name="De Haan G."/>
            <person name="DeGray S."/>
            <person name="DeMaso C."/>
            <person name="Dhargay N."/>
            <person name="Dooley K."/>
            <person name="Dooley E."/>
            <person name="Doricent M."/>
            <person name="Dorje P."/>
            <person name="Dorjee K."/>
            <person name="Dupes A."/>
            <person name="Elong R."/>
            <person name="Falk J."/>
            <person name="Farina A."/>
            <person name="Faro S."/>
            <person name="Ferguson D."/>
            <person name="Fisher S."/>
            <person name="Foley C.D."/>
            <person name="Franke A."/>
            <person name="Friedrich D."/>
            <person name="Gadbois L."/>
            <person name="Gearin G."/>
            <person name="Gearin C.R."/>
            <person name="Giannoukos G."/>
            <person name="Goode T."/>
            <person name="Graham J."/>
            <person name="Grandbois E."/>
            <person name="Grewal S."/>
            <person name="Gyaltsen K."/>
            <person name="Hafez N."/>
            <person name="Hagos B."/>
            <person name="Hall J."/>
            <person name="Henson C."/>
            <person name="Hollinger A."/>
            <person name="Honan T."/>
            <person name="Huard M.D."/>
            <person name="Hughes L."/>
            <person name="Hurhula B."/>
            <person name="Husby M.E."/>
            <person name="Kamat A."/>
            <person name="Kanga B."/>
            <person name="Kashin S."/>
            <person name="Khazanovich D."/>
            <person name="Kisner P."/>
            <person name="Lance K."/>
            <person name="Lara M."/>
            <person name="Lee W."/>
            <person name="Lennon N."/>
            <person name="Letendre F."/>
            <person name="LeVine R."/>
            <person name="Lipovsky A."/>
            <person name="Liu X."/>
            <person name="Liu J."/>
            <person name="Liu S."/>
            <person name="Lokyitsang T."/>
            <person name="Lokyitsang Y."/>
            <person name="Lubonja R."/>
            <person name="Lui A."/>
            <person name="MacDonald P."/>
            <person name="Magnisalis V."/>
            <person name="Maru K."/>
            <person name="Matthews C."/>
            <person name="McCusker W."/>
            <person name="McDonough S."/>
            <person name="Mehta T."/>
            <person name="Meldrim J."/>
            <person name="Meneus L."/>
            <person name="Mihai O."/>
            <person name="Mihalev A."/>
            <person name="Mihova T."/>
            <person name="Mittelman R."/>
            <person name="Mlenga V."/>
            <person name="Montmayeur A."/>
            <person name="Mulrain L."/>
            <person name="Navidi A."/>
            <person name="Naylor J."/>
            <person name="Negash T."/>
            <person name="Nguyen T."/>
            <person name="Nguyen N."/>
            <person name="Nicol R."/>
            <person name="Norbu C."/>
            <person name="Norbu N."/>
            <person name="Novod N."/>
            <person name="O'Neill B."/>
            <person name="Osman S."/>
            <person name="Markiewicz E."/>
            <person name="Oyono O.L."/>
            <person name="Patti C."/>
            <person name="Phunkhang P."/>
            <person name="Pierre F."/>
            <person name="Priest M."/>
            <person name="Raghuraman S."/>
            <person name="Rege F."/>
            <person name="Reyes R."/>
            <person name="Rise C."/>
            <person name="Rogov P."/>
            <person name="Ross K."/>
            <person name="Ryan E."/>
            <person name="Settipalli S."/>
            <person name="Shea T."/>
            <person name="Sherpa N."/>
            <person name="Shi L."/>
            <person name="Shih D."/>
            <person name="Sparrow T."/>
            <person name="Spaulding J."/>
            <person name="Stalker J."/>
            <person name="Stange-Thomann N."/>
            <person name="Stavropoulos S."/>
            <person name="Stone C."/>
            <person name="Strader C."/>
            <person name="Tesfaye S."/>
            <person name="Thomson T."/>
            <person name="Thoulutsang Y."/>
            <person name="Thoulutsang D."/>
            <person name="Topham K."/>
            <person name="Topping I."/>
            <person name="Tsamla T."/>
            <person name="Vassiliev H."/>
            <person name="Vo A."/>
            <person name="Wangchuk T."/>
            <person name="Wangdi T."/>
            <person name="Weiand M."/>
            <person name="Wilkinson J."/>
            <person name="Wilson A."/>
            <person name="Yadav S."/>
            <person name="Young G."/>
            <person name="Yu Q."/>
            <person name="Zembek L."/>
            <person name="Zhong D."/>
            <person name="Zimmer A."/>
            <person name="Zwirko Z."/>
            <person name="Jaffe D.B."/>
            <person name="Alvarez P."/>
            <person name="Brockman W."/>
            <person name="Butler J."/>
            <person name="Chin C."/>
            <person name="Gnerre S."/>
            <person name="Grabherr M."/>
            <person name="Kleber M."/>
            <person name="Mauceli E."/>
            <person name="MacCallum I."/>
        </authorList>
    </citation>
    <scope>NUCLEOTIDE SEQUENCE [LARGE SCALE GENOMIC DNA]</scope>
    <source>
        <strain evidence="9">MSH-3 / Tucson 14011-0111.49</strain>
    </source>
</reference>
<dbReference type="HOGENOM" id="CLU_071415_2_0_1"/>
<dbReference type="OMA" id="FYDFDYI"/>
<proteinExistence type="inferred from homology"/>
<comment type="subcellular location">
    <subcellularLocation>
        <location evidence="1">Cytoplasm</location>
    </subcellularLocation>
</comment>
<evidence type="ECO:0000256" key="5">
    <source>
        <dbReference type="ARBA" id="ARBA00022912"/>
    </source>
</evidence>
<dbReference type="InterPro" id="IPR017867">
    <property type="entry name" value="Tyr_phospatase_low_mol_wt"/>
</dbReference>
<protein>
    <submittedName>
        <fullName evidence="8">GL24449</fullName>
    </submittedName>
</protein>
<dbReference type="SUPFAM" id="SSF52788">
    <property type="entry name" value="Phosphotyrosine protein phosphatases I"/>
    <property type="match status" value="1"/>
</dbReference>
<comment type="similarity">
    <text evidence="2">Belongs to the low molecular weight phosphotyrosine protein phosphatase family.</text>
</comment>
<dbReference type="OrthoDB" id="3388at2759"/>
<evidence type="ECO:0000256" key="4">
    <source>
        <dbReference type="ARBA" id="ARBA00022801"/>
    </source>
</evidence>
<keyword evidence="4" id="KW-0378">Hydrolase</keyword>
<accession>B4G3I8</accession>
<dbReference type="GO" id="GO:0005737">
    <property type="term" value="C:cytoplasm"/>
    <property type="evidence" value="ECO:0007669"/>
    <property type="project" value="UniProtKB-SubCell"/>
</dbReference>
<gene>
    <name evidence="8" type="primary">Dper\GL24449</name>
    <name evidence="8" type="ORF">Dper_GL24449</name>
</gene>
<feature type="domain" description="Phosphotyrosine protein phosphatase I" evidence="7">
    <location>
        <begin position="1"/>
        <end position="152"/>
    </location>
</feature>
<dbReference type="KEGG" id="dpe:6587206"/>
<evidence type="ECO:0000313" key="9">
    <source>
        <dbReference type="Proteomes" id="UP000008744"/>
    </source>
</evidence>
<dbReference type="STRING" id="7234.B4G3I8"/>
<dbReference type="Gene3D" id="3.40.50.2300">
    <property type="match status" value="1"/>
</dbReference>
<dbReference type="PANTHER" id="PTHR11717:SF29">
    <property type="entry name" value="ACID PHOSPHATASE"/>
    <property type="match status" value="1"/>
</dbReference>
<name>B4G3I8_DROPE</name>
<dbReference type="EMBL" id="CH479179">
    <property type="protein sequence ID" value="EDW24996.1"/>
    <property type="molecule type" value="Genomic_DNA"/>
</dbReference>
<dbReference type="GO" id="GO:0004725">
    <property type="term" value="F:protein tyrosine phosphatase activity"/>
    <property type="evidence" value="ECO:0007669"/>
    <property type="project" value="InterPro"/>
</dbReference>
<dbReference type="AlphaFoldDB" id="B4G3I8"/>
<dbReference type="InterPro" id="IPR050438">
    <property type="entry name" value="LMW_PTPase"/>
</dbReference>
<evidence type="ECO:0000256" key="1">
    <source>
        <dbReference type="ARBA" id="ARBA00004496"/>
    </source>
</evidence>
<dbReference type="FunFam" id="3.40.50.2300:FF:000105">
    <property type="entry name" value="Low molecular weight phosphotyrosine protein"/>
    <property type="match status" value="1"/>
</dbReference>
<evidence type="ECO:0000256" key="3">
    <source>
        <dbReference type="ARBA" id="ARBA00022490"/>
    </source>
</evidence>
<evidence type="ECO:0000259" key="7">
    <source>
        <dbReference type="SMART" id="SM00226"/>
    </source>
</evidence>
<dbReference type="InterPro" id="IPR036196">
    <property type="entry name" value="Ptyr_pPase_sf"/>
</dbReference>
<dbReference type="PANTHER" id="PTHR11717">
    <property type="entry name" value="LOW MOLECULAR WEIGHT PROTEIN TYROSINE PHOSPHATASE"/>
    <property type="match status" value="1"/>
</dbReference>
<feature type="active site" description="Nucleophile" evidence="6">
    <location>
        <position position="13"/>
    </location>
</feature>
<dbReference type="Pfam" id="PF01451">
    <property type="entry name" value="LMWPc"/>
    <property type="match status" value="1"/>
</dbReference>
<evidence type="ECO:0000313" key="8">
    <source>
        <dbReference type="EMBL" id="EDW24996.1"/>
    </source>
</evidence>
<keyword evidence="3" id="KW-0963">Cytoplasm</keyword>
<dbReference type="CDD" id="cd16343">
    <property type="entry name" value="LMWPTP"/>
    <property type="match status" value="1"/>
</dbReference>
<dbReference type="eggNOG" id="KOG3217">
    <property type="taxonomic scope" value="Eukaryota"/>
</dbReference>
<feature type="active site" description="Proton donor" evidence="6">
    <location>
        <position position="125"/>
    </location>
</feature>
<sequence length="165" mass="18756">MKVLFVCIGNTCRSPMAEAVLNHLIVKHQLEDWHTDSAGLRDWNVGIEAQGRGQELLKQHGLKTTHLGRMITSQDFYEFDYVLGMDNSNLSELRQLAARLEPPPQCKIMLLGSFLGRKEDEIIPDPYFTQGMAGFHAAYLQIQESCERFVQQHTRKEKDLLAGSP</sequence>